<dbReference type="OrthoDB" id="413313at2759"/>
<dbReference type="InterPro" id="IPR004245">
    <property type="entry name" value="DUF229"/>
</dbReference>
<dbReference type="CDD" id="cd16021">
    <property type="entry name" value="ALP_like"/>
    <property type="match status" value="1"/>
</dbReference>
<dbReference type="Proteomes" id="UP000007801">
    <property type="component" value="Unassembled WGS sequence"/>
</dbReference>
<proteinExistence type="predicted"/>
<name>B3M8H2_DROAN</name>
<dbReference type="AlphaFoldDB" id="B3M8H2"/>
<dbReference type="FunFam" id="3.40.720.10:FF:000017">
    <property type="entry name" value="Predicted protein"/>
    <property type="match status" value="1"/>
</dbReference>
<dbReference type="InterPro" id="IPR017850">
    <property type="entry name" value="Alkaline_phosphatase_core_sf"/>
</dbReference>
<dbReference type="STRING" id="7217.B3M8H2"/>
<accession>B3M8H2</accession>
<evidence type="ECO:0008006" key="3">
    <source>
        <dbReference type="Google" id="ProtNLM"/>
    </source>
</evidence>
<protein>
    <recommendedName>
        <fullName evidence="3">DUF229 domain-containing protein</fullName>
    </recommendedName>
</protein>
<organism evidence="1 2">
    <name type="scientific">Drosophila ananassae</name>
    <name type="common">Fruit fly</name>
    <dbReference type="NCBI Taxonomy" id="7217"/>
    <lineage>
        <taxon>Eukaryota</taxon>
        <taxon>Metazoa</taxon>
        <taxon>Ecdysozoa</taxon>
        <taxon>Arthropoda</taxon>
        <taxon>Hexapoda</taxon>
        <taxon>Insecta</taxon>
        <taxon>Pterygota</taxon>
        <taxon>Neoptera</taxon>
        <taxon>Endopterygota</taxon>
        <taxon>Diptera</taxon>
        <taxon>Brachycera</taxon>
        <taxon>Muscomorpha</taxon>
        <taxon>Ephydroidea</taxon>
        <taxon>Drosophilidae</taxon>
        <taxon>Drosophila</taxon>
        <taxon>Sophophora</taxon>
    </lineage>
</organism>
<dbReference type="SUPFAM" id="SSF53649">
    <property type="entry name" value="Alkaline phosphatase-like"/>
    <property type="match status" value="1"/>
</dbReference>
<evidence type="ECO:0000313" key="2">
    <source>
        <dbReference type="Proteomes" id="UP000007801"/>
    </source>
</evidence>
<sequence>MNKTSPLPKNLPKYFVDSEYCKMPYVDPFSSDIMSSFKKKKFKLCHKDHDLITPEFDEKLKLYRLHIHKHLVKKLLKRNEDSATLECYYHKITRSLKYMWPDDTYGDVNFITTGCSVQNKSKVEREIQTDGLAFIQDRLTDKEVKLNRKNMSPEKEQVPKPSVIIMGLDSTSRMNFQRTMPKVLKYVRQDGWFEMQGYNKVGDNTLPNLLAVLAGTSRERADKSCNLRSRDCLDKVNFIWKRYKKNKYTTAFAEDCEAMSTFNYMLPGFVHQPVDYYLRPFLLAAEEKFHINSYLGRAYCVGRHLSFRYVWDFGQLFIQRFLQKSPIFGMLWSNSFTHDVFTGATALDDLLKQYMDNFQQMGLFNRSVVIFMSDHGYRYNTLRDKKSGFLEERLPMVFIYVPPWFREKYPQFVENLKNNKNRLSSNYDLHMTLHHLLQLNSTSMADFDRKLQPVECHNCQSLFFELPFNRSCREAGISDKWCTCQPSEEIRNPKDVSDICEAIVERLNQHLLEKHLSNMCHEFRLGNIRSAHRRSILSTPESPADKDEHIYTIEFWTLPRGLFEATVRWNRRIKELTMNVEQLSRLNRYDKDAKCMKVAHMKKYCICRDAL</sequence>
<dbReference type="HOGENOM" id="CLU_018076_2_0_1"/>
<keyword evidence="2" id="KW-1185">Reference proteome</keyword>
<dbReference type="PANTHER" id="PTHR10974">
    <property type="entry name" value="FI08016P-RELATED"/>
    <property type="match status" value="1"/>
</dbReference>
<reference evidence="1 2" key="1">
    <citation type="journal article" date="2007" name="Nature">
        <title>Evolution of genes and genomes on the Drosophila phylogeny.</title>
        <authorList>
            <consortium name="Drosophila 12 Genomes Consortium"/>
            <person name="Clark A.G."/>
            <person name="Eisen M.B."/>
            <person name="Smith D.R."/>
            <person name="Bergman C.M."/>
            <person name="Oliver B."/>
            <person name="Markow T.A."/>
            <person name="Kaufman T.C."/>
            <person name="Kellis M."/>
            <person name="Gelbart W."/>
            <person name="Iyer V.N."/>
            <person name="Pollard D.A."/>
            <person name="Sackton T.B."/>
            <person name="Larracuente A.M."/>
            <person name="Singh N.D."/>
            <person name="Abad J.P."/>
            <person name="Abt D.N."/>
            <person name="Adryan B."/>
            <person name="Aguade M."/>
            <person name="Akashi H."/>
            <person name="Anderson W.W."/>
            <person name="Aquadro C.F."/>
            <person name="Ardell D.H."/>
            <person name="Arguello R."/>
            <person name="Artieri C.G."/>
            <person name="Barbash D.A."/>
            <person name="Barker D."/>
            <person name="Barsanti P."/>
            <person name="Batterham P."/>
            <person name="Batzoglou S."/>
            <person name="Begun D."/>
            <person name="Bhutkar A."/>
            <person name="Blanco E."/>
            <person name="Bosak S.A."/>
            <person name="Bradley R.K."/>
            <person name="Brand A.D."/>
            <person name="Brent M.R."/>
            <person name="Brooks A.N."/>
            <person name="Brown R.H."/>
            <person name="Butlin R.K."/>
            <person name="Caggese C."/>
            <person name="Calvi B.R."/>
            <person name="Bernardo de Carvalho A."/>
            <person name="Caspi A."/>
            <person name="Castrezana S."/>
            <person name="Celniker S.E."/>
            <person name="Chang J.L."/>
            <person name="Chapple C."/>
            <person name="Chatterji S."/>
            <person name="Chinwalla A."/>
            <person name="Civetta A."/>
            <person name="Clifton S.W."/>
            <person name="Comeron J.M."/>
            <person name="Costello J.C."/>
            <person name="Coyne J.A."/>
            <person name="Daub J."/>
            <person name="David R.G."/>
            <person name="Delcher A.L."/>
            <person name="Delehaunty K."/>
            <person name="Do C.B."/>
            <person name="Ebling H."/>
            <person name="Edwards K."/>
            <person name="Eickbush T."/>
            <person name="Evans J.D."/>
            <person name="Filipski A."/>
            <person name="Findeiss S."/>
            <person name="Freyhult E."/>
            <person name="Fulton L."/>
            <person name="Fulton R."/>
            <person name="Garcia A.C."/>
            <person name="Gardiner A."/>
            <person name="Garfield D.A."/>
            <person name="Garvin B.E."/>
            <person name="Gibson G."/>
            <person name="Gilbert D."/>
            <person name="Gnerre S."/>
            <person name="Godfrey J."/>
            <person name="Good R."/>
            <person name="Gotea V."/>
            <person name="Gravely B."/>
            <person name="Greenberg A.J."/>
            <person name="Griffiths-Jones S."/>
            <person name="Gross S."/>
            <person name="Guigo R."/>
            <person name="Gustafson E.A."/>
            <person name="Haerty W."/>
            <person name="Hahn M.W."/>
            <person name="Halligan D.L."/>
            <person name="Halpern A.L."/>
            <person name="Halter G.M."/>
            <person name="Han M.V."/>
            <person name="Heger A."/>
            <person name="Hillier L."/>
            <person name="Hinrichs A.S."/>
            <person name="Holmes I."/>
            <person name="Hoskins R.A."/>
            <person name="Hubisz M.J."/>
            <person name="Hultmark D."/>
            <person name="Huntley M.A."/>
            <person name="Jaffe D.B."/>
            <person name="Jagadeeshan S."/>
            <person name="Jeck W.R."/>
            <person name="Johnson J."/>
            <person name="Jones C.D."/>
            <person name="Jordan W.C."/>
            <person name="Karpen G.H."/>
            <person name="Kataoka E."/>
            <person name="Keightley P.D."/>
            <person name="Kheradpour P."/>
            <person name="Kirkness E.F."/>
            <person name="Koerich L.B."/>
            <person name="Kristiansen K."/>
            <person name="Kudrna D."/>
            <person name="Kulathinal R.J."/>
            <person name="Kumar S."/>
            <person name="Kwok R."/>
            <person name="Lander E."/>
            <person name="Langley C.H."/>
            <person name="Lapoint R."/>
            <person name="Lazzaro B.P."/>
            <person name="Lee S.J."/>
            <person name="Levesque L."/>
            <person name="Li R."/>
            <person name="Lin C.F."/>
            <person name="Lin M.F."/>
            <person name="Lindblad-Toh K."/>
            <person name="Llopart A."/>
            <person name="Long M."/>
            <person name="Low L."/>
            <person name="Lozovsky E."/>
            <person name="Lu J."/>
            <person name="Luo M."/>
            <person name="Machado C.A."/>
            <person name="Makalowski W."/>
            <person name="Marzo M."/>
            <person name="Matsuda M."/>
            <person name="Matzkin L."/>
            <person name="McAllister B."/>
            <person name="McBride C.S."/>
            <person name="McKernan B."/>
            <person name="McKernan K."/>
            <person name="Mendez-Lago M."/>
            <person name="Minx P."/>
            <person name="Mollenhauer M.U."/>
            <person name="Montooth K."/>
            <person name="Mount S.M."/>
            <person name="Mu X."/>
            <person name="Myers E."/>
            <person name="Negre B."/>
            <person name="Newfeld S."/>
            <person name="Nielsen R."/>
            <person name="Noor M.A."/>
            <person name="O'Grady P."/>
            <person name="Pachter L."/>
            <person name="Papaceit M."/>
            <person name="Parisi M.J."/>
            <person name="Parisi M."/>
            <person name="Parts L."/>
            <person name="Pedersen J.S."/>
            <person name="Pesole G."/>
            <person name="Phillippy A.M."/>
            <person name="Ponting C.P."/>
            <person name="Pop M."/>
            <person name="Porcelli D."/>
            <person name="Powell J.R."/>
            <person name="Prohaska S."/>
            <person name="Pruitt K."/>
            <person name="Puig M."/>
            <person name="Quesneville H."/>
            <person name="Ram K.R."/>
            <person name="Rand D."/>
            <person name="Rasmussen M.D."/>
            <person name="Reed L.K."/>
            <person name="Reenan R."/>
            <person name="Reily A."/>
            <person name="Remington K.A."/>
            <person name="Rieger T.T."/>
            <person name="Ritchie M.G."/>
            <person name="Robin C."/>
            <person name="Rogers Y.H."/>
            <person name="Rohde C."/>
            <person name="Rozas J."/>
            <person name="Rubenfield M.J."/>
            <person name="Ruiz A."/>
            <person name="Russo S."/>
            <person name="Salzberg S.L."/>
            <person name="Sanchez-Gracia A."/>
            <person name="Saranga D.J."/>
            <person name="Sato H."/>
            <person name="Schaeffer S.W."/>
            <person name="Schatz M.C."/>
            <person name="Schlenke T."/>
            <person name="Schwartz R."/>
            <person name="Segarra C."/>
            <person name="Singh R.S."/>
            <person name="Sirot L."/>
            <person name="Sirota M."/>
            <person name="Sisneros N.B."/>
            <person name="Smith C.D."/>
            <person name="Smith T.F."/>
            <person name="Spieth J."/>
            <person name="Stage D.E."/>
            <person name="Stark A."/>
            <person name="Stephan W."/>
            <person name="Strausberg R.L."/>
            <person name="Strempel S."/>
            <person name="Sturgill D."/>
            <person name="Sutton G."/>
            <person name="Sutton G.G."/>
            <person name="Tao W."/>
            <person name="Teichmann S."/>
            <person name="Tobari Y.N."/>
            <person name="Tomimura Y."/>
            <person name="Tsolas J.M."/>
            <person name="Valente V.L."/>
            <person name="Venter E."/>
            <person name="Venter J.C."/>
            <person name="Vicario S."/>
            <person name="Vieira F.G."/>
            <person name="Vilella A.J."/>
            <person name="Villasante A."/>
            <person name="Walenz B."/>
            <person name="Wang J."/>
            <person name="Wasserman M."/>
            <person name="Watts T."/>
            <person name="Wilson D."/>
            <person name="Wilson R.K."/>
            <person name="Wing R.A."/>
            <person name="Wolfner M.F."/>
            <person name="Wong A."/>
            <person name="Wong G.K."/>
            <person name="Wu C.I."/>
            <person name="Wu G."/>
            <person name="Yamamoto D."/>
            <person name="Yang H.P."/>
            <person name="Yang S.P."/>
            <person name="Yorke J.A."/>
            <person name="Yoshida K."/>
            <person name="Zdobnov E."/>
            <person name="Zhang P."/>
            <person name="Zhang Y."/>
            <person name="Zimin A.V."/>
            <person name="Baldwin J."/>
            <person name="Abdouelleil A."/>
            <person name="Abdulkadir J."/>
            <person name="Abebe A."/>
            <person name="Abera B."/>
            <person name="Abreu J."/>
            <person name="Acer S.C."/>
            <person name="Aftuck L."/>
            <person name="Alexander A."/>
            <person name="An P."/>
            <person name="Anderson E."/>
            <person name="Anderson S."/>
            <person name="Arachi H."/>
            <person name="Azer M."/>
            <person name="Bachantsang P."/>
            <person name="Barry A."/>
            <person name="Bayul T."/>
            <person name="Berlin A."/>
            <person name="Bessette D."/>
            <person name="Bloom T."/>
            <person name="Blye J."/>
            <person name="Boguslavskiy L."/>
            <person name="Bonnet C."/>
            <person name="Boukhgalter B."/>
            <person name="Bourzgui I."/>
            <person name="Brown A."/>
            <person name="Cahill P."/>
            <person name="Channer S."/>
            <person name="Cheshatsang Y."/>
            <person name="Chuda L."/>
            <person name="Citroen M."/>
            <person name="Collymore A."/>
            <person name="Cooke P."/>
            <person name="Costello M."/>
            <person name="D'Aco K."/>
            <person name="Daza R."/>
            <person name="De Haan G."/>
            <person name="DeGray S."/>
            <person name="DeMaso C."/>
            <person name="Dhargay N."/>
            <person name="Dooley K."/>
            <person name="Dooley E."/>
            <person name="Doricent M."/>
            <person name="Dorje P."/>
            <person name="Dorjee K."/>
            <person name="Dupes A."/>
            <person name="Elong R."/>
            <person name="Falk J."/>
            <person name="Farina A."/>
            <person name="Faro S."/>
            <person name="Ferguson D."/>
            <person name="Fisher S."/>
            <person name="Foley C.D."/>
            <person name="Franke A."/>
            <person name="Friedrich D."/>
            <person name="Gadbois L."/>
            <person name="Gearin G."/>
            <person name="Gearin C.R."/>
            <person name="Giannoukos G."/>
            <person name="Goode T."/>
            <person name="Graham J."/>
            <person name="Grandbois E."/>
            <person name="Grewal S."/>
            <person name="Gyaltsen K."/>
            <person name="Hafez N."/>
            <person name="Hagos B."/>
            <person name="Hall J."/>
            <person name="Henson C."/>
            <person name="Hollinger A."/>
            <person name="Honan T."/>
            <person name="Huard M.D."/>
            <person name="Hughes L."/>
            <person name="Hurhula B."/>
            <person name="Husby M.E."/>
            <person name="Kamat A."/>
            <person name="Kanga B."/>
            <person name="Kashin S."/>
            <person name="Khazanovich D."/>
            <person name="Kisner P."/>
            <person name="Lance K."/>
            <person name="Lara M."/>
            <person name="Lee W."/>
            <person name="Lennon N."/>
            <person name="Letendre F."/>
            <person name="LeVine R."/>
            <person name="Lipovsky A."/>
            <person name="Liu X."/>
            <person name="Liu J."/>
            <person name="Liu S."/>
            <person name="Lokyitsang T."/>
            <person name="Lokyitsang Y."/>
            <person name="Lubonja R."/>
            <person name="Lui A."/>
            <person name="MacDonald P."/>
            <person name="Magnisalis V."/>
            <person name="Maru K."/>
            <person name="Matthews C."/>
            <person name="McCusker W."/>
            <person name="McDonough S."/>
            <person name="Mehta T."/>
            <person name="Meldrim J."/>
            <person name="Meneus L."/>
            <person name="Mihai O."/>
            <person name="Mihalev A."/>
            <person name="Mihova T."/>
            <person name="Mittelman R."/>
            <person name="Mlenga V."/>
            <person name="Montmayeur A."/>
            <person name="Mulrain L."/>
            <person name="Navidi A."/>
            <person name="Naylor J."/>
            <person name="Negash T."/>
            <person name="Nguyen T."/>
            <person name="Nguyen N."/>
            <person name="Nicol R."/>
            <person name="Norbu C."/>
            <person name="Norbu N."/>
            <person name="Novod N."/>
            <person name="O'Neill B."/>
            <person name="Osman S."/>
            <person name="Markiewicz E."/>
            <person name="Oyono O.L."/>
            <person name="Patti C."/>
            <person name="Phunkhang P."/>
            <person name="Pierre F."/>
            <person name="Priest M."/>
            <person name="Raghuraman S."/>
            <person name="Rege F."/>
            <person name="Reyes R."/>
            <person name="Rise C."/>
            <person name="Rogov P."/>
            <person name="Ross K."/>
            <person name="Ryan E."/>
            <person name="Settipalli S."/>
            <person name="Shea T."/>
            <person name="Sherpa N."/>
            <person name="Shi L."/>
            <person name="Shih D."/>
            <person name="Sparrow T."/>
            <person name="Spaulding J."/>
            <person name="Stalker J."/>
            <person name="Stange-Thomann N."/>
            <person name="Stavropoulos S."/>
            <person name="Stone C."/>
            <person name="Strader C."/>
            <person name="Tesfaye S."/>
            <person name="Thomson T."/>
            <person name="Thoulutsang Y."/>
            <person name="Thoulutsang D."/>
            <person name="Topham K."/>
            <person name="Topping I."/>
            <person name="Tsamla T."/>
            <person name="Vassiliev H."/>
            <person name="Vo A."/>
            <person name="Wangchuk T."/>
            <person name="Wangdi T."/>
            <person name="Weiand M."/>
            <person name="Wilkinson J."/>
            <person name="Wilson A."/>
            <person name="Yadav S."/>
            <person name="Young G."/>
            <person name="Yu Q."/>
            <person name="Zembek L."/>
            <person name="Zhong D."/>
            <person name="Zimmer A."/>
            <person name="Zwirko Z."/>
            <person name="Jaffe D.B."/>
            <person name="Alvarez P."/>
            <person name="Brockman W."/>
            <person name="Butler J."/>
            <person name="Chin C."/>
            <person name="Gnerre S."/>
            <person name="Grabherr M."/>
            <person name="Kleber M."/>
            <person name="Mauceli E."/>
            <person name="MacCallum I."/>
        </authorList>
    </citation>
    <scope>NUCLEOTIDE SEQUENCE [LARGE SCALE GENOMIC DNA]</scope>
    <source>
        <strain evidence="2">Tucson 14024-0371.13</strain>
    </source>
</reference>
<dbReference type="PANTHER" id="PTHR10974:SF9">
    <property type="entry name" value="DUF229 DOMAIN CONTAINING PROTEIN-RELATED"/>
    <property type="match status" value="1"/>
</dbReference>
<dbReference type="Gene3D" id="3.40.720.10">
    <property type="entry name" value="Alkaline Phosphatase, subunit A"/>
    <property type="match status" value="1"/>
</dbReference>
<dbReference type="Pfam" id="PF02995">
    <property type="entry name" value="DUF229"/>
    <property type="match status" value="1"/>
</dbReference>
<dbReference type="GO" id="GO:0005615">
    <property type="term" value="C:extracellular space"/>
    <property type="evidence" value="ECO:0007669"/>
    <property type="project" value="TreeGrafter"/>
</dbReference>
<dbReference type="eggNOG" id="ENOG502QRYZ">
    <property type="taxonomic scope" value="Eukaryota"/>
</dbReference>
<evidence type="ECO:0000313" key="1">
    <source>
        <dbReference type="EMBL" id="EDV38907.2"/>
    </source>
</evidence>
<gene>
    <name evidence="1" type="primary">Dana\GF24761</name>
    <name evidence="1" type="synonym">dana_GLEANR_9459</name>
    <name evidence="1" type="ORF">GF24761</name>
</gene>
<dbReference type="EMBL" id="CH902618">
    <property type="protein sequence ID" value="EDV38907.2"/>
    <property type="molecule type" value="Genomic_DNA"/>
</dbReference>
<dbReference type="InParanoid" id="B3M8H2"/>